<proteinExistence type="predicted"/>
<dbReference type="EMBL" id="CM001879">
    <property type="protein sequence ID" value="EOX93660.1"/>
    <property type="molecule type" value="Genomic_DNA"/>
</dbReference>
<dbReference type="HOGENOM" id="CLU_1879154_0_0_1"/>
<dbReference type="Proteomes" id="UP000026915">
    <property type="component" value="Chromosome 1"/>
</dbReference>
<dbReference type="InParanoid" id="A0A061DLY0"/>
<accession>A0A061DLY0</accession>
<sequence>MRKLMLSLAGFRSAFGVMSAYRDVAAVVTGSMGVPGRFKYMLDKSYRLERQWGAGRRMELGSNVLVGAWRIEWAEGSGNSNSERRNKQPVEGLGLVSAVFRLYKIRYRLTGKECIKLLKGAQATPSAETPQHHHPE</sequence>
<reference evidence="2 3" key="1">
    <citation type="journal article" date="2013" name="Genome Biol.">
        <title>The genome sequence of the most widely cultivated cacao type and its use to identify candidate genes regulating pod color.</title>
        <authorList>
            <person name="Motamayor J.C."/>
            <person name="Mockaitis K."/>
            <person name="Schmutz J."/>
            <person name="Haiminen N."/>
            <person name="Iii D.L."/>
            <person name="Cornejo O."/>
            <person name="Findley S.D."/>
            <person name="Zheng P."/>
            <person name="Utro F."/>
            <person name="Royaert S."/>
            <person name="Saski C."/>
            <person name="Jenkins J."/>
            <person name="Podicheti R."/>
            <person name="Zhao M."/>
            <person name="Scheffler B.E."/>
            <person name="Stack J.C."/>
            <person name="Feltus F.A."/>
            <person name="Mustiga G.M."/>
            <person name="Amores F."/>
            <person name="Phillips W."/>
            <person name="Marelli J.P."/>
            <person name="May G.D."/>
            <person name="Shapiro H."/>
            <person name="Ma J."/>
            <person name="Bustamante C.D."/>
            <person name="Schnell R.J."/>
            <person name="Main D."/>
            <person name="Gilbert D."/>
            <person name="Parida L."/>
            <person name="Kuhn D.N."/>
        </authorList>
    </citation>
    <scope>NUCLEOTIDE SEQUENCE [LARGE SCALE GENOMIC DNA]</scope>
    <source>
        <strain evidence="3">cv. Matina 1-6</strain>
    </source>
</reference>
<protein>
    <submittedName>
        <fullName evidence="2">Uncharacterized protein</fullName>
    </submittedName>
</protein>
<feature type="signal peptide" evidence="1">
    <location>
        <begin position="1"/>
        <end position="20"/>
    </location>
</feature>
<organism evidence="2 3">
    <name type="scientific">Theobroma cacao</name>
    <name type="common">Cacao</name>
    <name type="synonym">Cocoa</name>
    <dbReference type="NCBI Taxonomy" id="3641"/>
    <lineage>
        <taxon>Eukaryota</taxon>
        <taxon>Viridiplantae</taxon>
        <taxon>Streptophyta</taxon>
        <taxon>Embryophyta</taxon>
        <taxon>Tracheophyta</taxon>
        <taxon>Spermatophyta</taxon>
        <taxon>Magnoliopsida</taxon>
        <taxon>eudicotyledons</taxon>
        <taxon>Gunneridae</taxon>
        <taxon>Pentapetalae</taxon>
        <taxon>rosids</taxon>
        <taxon>malvids</taxon>
        <taxon>Malvales</taxon>
        <taxon>Malvaceae</taxon>
        <taxon>Byttnerioideae</taxon>
        <taxon>Theobroma</taxon>
    </lineage>
</organism>
<gene>
    <name evidence="2" type="ORF">TCM_002549</name>
</gene>
<dbReference type="AlphaFoldDB" id="A0A061DLY0"/>
<evidence type="ECO:0000313" key="3">
    <source>
        <dbReference type="Proteomes" id="UP000026915"/>
    </source>
</evidence>
<dbReference type="Gramene" id="EOX93660">
    <property type="protein sequence ID" value="EOX93660"/>
    <property type="gene ID" value="TCM_002549"/>
</dbReference>
<keyword evidence="1" id="KW-0732">Signal</keyword>
<evidence type="ECO:0000256" key="1">
    <source>
        <dbReference type="SAM" id="SignalP"/>
    </source>
</evidence>
<feature type="chain" id="PRO_5001600463" evidence="1">
    <location>
        <begin position="21"/>
        <end position="136"/>
    </location>
</feature>
<evidence type="ECO:0000313" key="2">
    <source>
        <dbReference type="EMBL" id="EOX93660.1"/>
    </source>
</evidence>
<name>A0A061DLY0_THECC</name>
<keyword evidence="3" id="KW-1185">Reference proteome</keyword>